<organism evidence="1 2">
    <name type="scientific">Mesorhizobium loti R88b</name>
    <dbReference type="NCBI Taxonomy" id="935548"/>
    <lineage>
        <taxon>Bacteria</taxon>
        <taxon>Pseudomonadati</taxon>
        <taxon>Pseudomonadota</taxon>
        <taxon>Alphaproteobacteria</taxon>
        <taxon>Hyphomicrobiales</taxon>
        <taxon>Phyllobacteriaceae</taxon>
        <taxon>Mesorhizobium</taxon>
    </lineage>
</organism>
<gene>
    <name evidence="1" type="ORF">EB235_16860</name>
</gene>
<evidence type="ECO:0000313" key="2">
    <source>
        <dbReference type="Proteomes" id="UP000503017"/>
    </source>
</evidence>
<dbReference type="AlphaFoldDB" id="A0A6M7WSV6"/>
<name>A0A6M7WSV6_RHILI</name>
<accession>A0A6M7WSV6</accession>
<proteinExistence type="predicted"/>
<reference evidence="1 2" key="1">
    <citation type="submission" date="2018-10" db="EMBL/GenBank/DDBJ databases">
        <authorList>
            <person name="Perry B.J."/>
            <person name="Sullivan J.T."/>
            <person name="Murphy R.J.T."/>
            <person name="Ramsay J.P."/>
            <person name="Ronson C.W."/>
        </authorList>
    </citation>
    <scope>NUCLEOTIDE SEQUENCE [LARGE SCALE GENOMIC DNA]</scope>
    <source>
        <strain evidence="1 2">R88b</strain>
    </source>
</reference>
<sequence length="327" mass="36126">MVLICANDPPPRRVFVFSGHIEFFPAPSTGLFPSFAVLLRKILGRVSVDKTITVRYYSIKREKKASIPNFVDMFREIYAIKKSVSREKLLSTDYTIRLENLEDDGANAVVGELIRCQNTNLPGELKGDAIGKLTADRLGHSVVFRYNHKVGILGIQHDVRVISPGRLLEYVAAFNPQAIYSMAPRLNKDAWKKFRDGEVRKLSIRIANPDSMEDLTGTGKAASAGIRAMAEAYNAPTISVDISMGHHKGTLSTAVVGLAKQLLAMAGGARLDALSAIAVVNDESEYIDLIEDRMMSRSTLGLDDRDPDINWKIKRGFICSEMKKLVG</sequence>
<dbReference type="Proteomes" id="UP000503017">
    <property type="component" value="Chromosome"/>
</dbReference>
<protein>
    <submittedName>
        <fullName evidence="1">Uncharacterized protein</fullName>
    </submittedName>
</protein>
<evidence type="ECO:0000313" key="1">
    <source>
        <dbReference type="EMBL" id="QKD02968.1"/>
    </source>
</evidence>
<dbReference type="EMBL" id="CP033367">
    <property type="protein sequence ID" value="QKD02968.1"/>
    <property type="molecule type" value="Genomic_DNA"/>
</dbReference>